<dbReference type="EMBL" id="JAMZEJ010000001">
    <property type="protein sequence ID" value="MCQ8239372.1"/>
    <property type="molecule type" value="Genomic_DNA"/>
</dbReference>
<name>A0ABT1VSP8_9PROT</name>
<dbReference type="RefSeq" id="WP_422918115.1">
    <property type="nucleotide sequence ID" value="NZ_JAMZEJ010000001.1"/>
</dbReference>
<gene>
    <name evidence="1" type="ORF">NFI88_00770</name>
</gene>
<evidence type="ECO:0000313" key="1">
    <source>
        <dbReference type="EMBL" id="MCQ8239372.1"/>
    </source>
</evidence>
<dbReference type="Proteomes" id="UP001524547">
    <property type="component" value="Unassembled WGS sequence"/>
</dbReference>
<comment type="caution">
    <text evidence="1">The sequence shown here is derived from an EMBL/GenBank/DDBJ whole genome shotgun (WGS) entry which is preliminary data.</text>
</comment>
<organism evidence="1 2">
    <name type="scientific">Rhizosaccharibacter radicis</name>
    <dbReference type="NCBI Taxonomy" id="2782605"/>
    <lineage>
        <taxon>Bacteria</taxon>
        <taxon>Pseudomonadati</taxon>
        <taxon>Pseudomonadota</taxon>
        <taxon>Alphaproteobacteria</taxon>
        <taxon>Acetobacterales</taxon>
        <taxon>Acetobacteraceae</taxon>
        <taxon>Rhizosaccharibacter</taxon>
    </lineage>
</organism>
<proteinExistence type="predicted"/>
<reference evidence="1 2" key="1">
    <citation type="submission" date="2022-06" db="EMBL/GenBank/DDBJ databases">
        <title>Rhizosaccharibacter gen. nov. sp. nov. KSS12, endophytic bacteria isolated from sugarcane.</title>
        <authorList>
            <person name="Pitiwittayakul N."/>
        </authorList>
    </citation>
    <scope>NUCLEOTIDE SEQUENCE [LARGE SCALE GENOMIC DNA]</scope>
    <source>
        <strain evidence="1 2">KSS12</strain>
    </source>
</reference>
<accession>A0ABT1VSP8</accession>
<sequence length="123" mass="13295">MVATNCLAQGIGPATFQQSGSQIETLQGVNPNLRSWMARTCMIGTVPTPRRIPNLSMSIDYDGTRIAPPPGAINTGSDIHGRARALVLPRNVRPSLTERSILSGTLEKDWIRTGTVPWSPARC</sequence>
<protein>
    <submittedName>
        <fullName evidence="1">Uncharacterized protein</fullName>
    </submittedName>
</protein>
<evidence type="ECO:0000313" key="2">
    <source>
        <dbReference type="Proteomes" id="UP001524547"/>
    </source>
</evidence>
<keyword evidence="2" id="KW-1185">Reference proteome</keyword>